<proteinExistence type="predicted"/>
<dbReference type="RefSeq" id="WP_111345020.1">
    <property type="nucleotide sequence ID" value="NZ_QLII01000001.1"/>
</dbReference>
<dbReference type="EMBL" id="QLII01000001">
    <property type="protein sequence ID" value="RAI75992.1"/>
    <property type="molecule type" value="Genomic_DNA"/>
</dbReference>
<dbReference type="OrthoDB" id="960119at2"/>
<gene>
    <name evidence="1" type="ORF">HMF3257_20750</name>
</gene>
<dbReference type="AlphaFoldDB" id="A0A327NLB3"/>
<dbReference type="Proteomes" id="UP000249016">
    <property type="component" value="Unassembled WGS sequence"/>
</dbReference>
<evidence type="ECO:0000313" key="1">
    <source>
        <dbReference type="EMBL" id="RAI75992.1"/>
    </source>
</evidence>
<name>A0A327NLB3_9BACT</name>
<reference evidence="1 2" key="1">
    <citation type="submission" date="2018-06" db="EMBL/GenBank/DDBJ databases">
        <title>Spirosoma sp. HMF3257 Genome sequencing and assembly.</title>
        <authorList>
            <person name="Kang H."/>
            <person name="Cha I."/>
            <person name="Kim H."/>
            <person name="Kang J."/>
            <person name="Joh K."/>
        </authorList>
    </citation>
    <scope>NUCLEOTIDE SEQUENCE [LARGE SCALE GENOMIC DNA]</scope>
    <source>
        <strain evidence="1 2">HMF3257</strain>
    </source>
</reference>
<organism evidence="1 2">
    <name type="scientific">Spirosoma telluris</name>
    <dbReference type="NCBI Taxonomy" id="2183553"/>
    <lineage>
        <taxon>Bacteria</taxon>
        <taxon>Pseudomonadati</taxon>
        <taxon>Bacteroidota</taxon>
        <taxon>Cytophagia</taxon>
        <taxon>Cytophagales</taxon>
        <taxon>Cytophagaceae</taxon>
        <taxon>Spirosoma</taxon>
    </lineage>
</organism>
<evidence type="ECO:0000313" key="2">
    <source>
        <dbReference type="Proteomes" id="UP000249016"/>
    </source>
</evidence>
<protein>
    <submittedName>
        <fullName evidence="1">Uncharacterized protein</fullName>
    </submittedName>
</protein>
<comment type="caution">
    <text evidence="1">The sequence shown here is derived from an EMBL/GenBank/DDBJ whole genome shotgun (WGS) entry which is preliminary data.</text>
</comment>
<sequence>MNGILKPISAEAVTGFKRIGIHEFFGIAANLEMIQQIRVRVLDEAGTPIVQRIADDENLNPLQKQNALQRYQDQIITKQTEGAFVDRTGKVVPADAEGAIPQRMFIQGITLGALKAMGVPITDETSVASLLYSLIGNEIGNIDARGDL</sequence>
<accession>A0A327NLB3</accession>
<keyword evidence="2" id="KW-1185">Reference proteome</keyword>